<dbReference type="SUPFAM" id="SSF54593">
    <property type="entry name" value="Glyoxalase/Bleomycin resistance protein/Dihydroxybiphenyl dioxygenase"/>
    <property type="match status" value="1"/>
</dbReference>
<accession>A0ABS9L9P4</accession>
<dbReference type="Gene3D" id="3.10.180.10">
    <property type="entry name" value="2,3-Dihydroxybiphenyl 1,2-Dioxygenase, domain 1"/>
    <property type="match status" value="1"/>
</dbReference>
<evidence type="ECO:0000313" key="2">
    <source>
        <dbReference type="Proteomes" id="UP001165368"/>
    </source>
</evidence>
<keyword evidence="2" id="KW-1185">Reference proteome</keyword>
<evidence type="ECO:0008006" key="3">
    <source>
        <dbReference type="Google" id="ProtNLM"/>
    </source>
</evidence>
<dbReference type="RefSeq" id="WP_237822666.1">
    <property type="nucleotide sequence ID" value="NZ_JAKLTQ010000013.1"/>
</dbReference>
<gene>
    <name evidence="1" type="ORF">LVY72_15985</name>
</gene>
<dbReference type="InterPro" id="IPR029068">
    <property type="entry name" value="Glyas_Bleomycin-R_OHBP_Dase"/>
</dbReference>
<organism evidence="1 2">
    <name type="scientific">Arthrobacter hankyongi</name>
    <dbReference type="NCBI Taxonomy" id="2904801"/>
    <lineage>
        <taxon>Bacteria</taxon>
        <taxon>Bacillati</taxon>
        <taxon>Actinomycetota</taxon>
        <taxon>Actinomycetes</taxon>
        <taxon>Micrococcales</taxon>
        <taxon>Micrococcaceae</taxon>
        <taxon>Arthrobacter</taxon>
    </lineage>
</organism>
<dbReference type="Proteomes" id="UP001165368">
    <property type="component" value="Unassembled WGS sequence"/>
</dbReference>
<comment type="caution">
    <text evidence="1">The sequence shown here is derived from an EMBL/GenBank/DDBJ whole genome shotgun (WGS) entry which is preliminary data.</text>
</comment>
<reference evidence="1" key="1">
    <citation type="submission" date="2022-01" db="EMBL/GenBank/DDBJ databases">
        <authorList>
            <person name="Jo J.-H."/>
            <person name="Im W.-T."/>
        </authorList>
    </citation>
    <scope>NUCLEOTIDE SEQUENCE</scope>
    <source>
        <strain evidence="1">I2-34</strain>
    </source>
</reference>
<dbReference type="EMBL" id="JAKLTQ010000013">
    <property type="protein sequence ID" value="MCG2623397.1"/>
    <property type="molecule type" value="Genomic_DNA"/>
</dbReference>
<proteinExistence type="predicted"/>
<protein>
    <recommendedName>
        <fullName evidence="3">Glyoxalase-like domain-containing protein</fullName>
    </recommendedName>
</protein>
<evidence type="ECO:0000313" key="1">
    <source>
        <dbReference type="EMBL" id="MCG2623397.1"/>
    </source>
</evidence>
<name>A0ABS9L9P4_9MICC</name>
<sequence length="119" mass="12109">MTAPVLRSIALTAPTGTSGPEAILNTLVSPPVTMRDGERWTAFDLGGISLALTSPEELPAGAKASLNIKVEDVDAAWQHLLAAGAAPAAAPAAGAHEQRASVWLADGIVLSVYRSLPAS</sequence>